<comment type="caution">
    <text evidence="6">The sequence shown here is derived from an EMBL/GenBank/DDBJ whole genome shotgun (WGS) entry which is preliminary data.</text>
</comment>
<evidence type="ECO:0000256" key="2">
    <source>
        <dbReference type="ARBA" id="ARBA00022630"/>
    </source>
</evidence>
<keyword evidence="2" id="KW-0285">Flavoprotein</keyword>
<evidence type="ECO:0000259" key="5">
    <source>
        <dbReference type="Pfam" id="PF22780"/>
    </source>
</evidence>
<protein>
    <submittedName>
        <fullName evidence="6">Uncharacterized protein</fullName>
    </submittedName>
</protein>
<dbReference type="Pfam" id="PF03486">
    <property type="entry name" value="HI0933_like"/>
    <property type="match status" value="1"/>
</dbReference>
<dbReference type="SUPFAM" id="SSF160996">
    <property type="entry name" value="HI0933 insert domain-like"/>
    <property type="match status" value="1"/>
</dbReference>
<dbReference type="InterPro" id="IPR023166">
    <property type="entry name" value="BaiN-like_dom_sf"/>
</dbReference>
<organism evidence="6 7">
    <name type="scientific">Yoonia sediminilitoris</name>
    <dbReference type="NCBI Taxonomy" id="1286148"/>
    <lineage>
        <taxon>Bacteria</taxon>
        <taxon>Pseudomonadati</taxon>
        <taxon>Pseudomonadota</taxon>
        <taxon>Alphaproteobacteria</taxon>
        <taxon>Rhodobacterales</taxon>
        <taxon>Paracoccaceae</taxon>
        <taxon>Yoonia</taxon>
    </lineage>
</organism>
<evidence type="ECO:0000313" key="6">
    <source>
        <dbReference type="EMBL" id="PUB18823.1"/>
    </source>
</evidence>
<gene>
    <name evidence="6" type="ORF">C8N45_101412</name>
</gene>
<dbReference type="Gene3D" id="1.10.8.260">
    <property type="entry name" value="HI0933 insert domain-like"/>
    <property type="match status" value="1"/>
</dbReference>
<dbReference type="EMBL" id="QBUD01000001">
    <property type="protein sequence ID" value="PUB18823.1"/>
    <property type="molecule type" value="Genomic_DNA"/>
</dbReference>
<feature type="domain" description="RsdA/BaiN/AoA(So)-like insert" evidence="5">
    <location>
        <begin position="230"/>
        <end position="376"/>
    </location>
</feature>
<evidence type="ECO:0000259" key="4">
    <source>
        <dbReference type="Pfam" id="PF03486"/>
    </source>
</evidence>
<evidence type="ECO:0000256" key="1">
    <source>
        <dbReference type="ARBA" id="ARBA00001974"/>
    </source>
</evidence>
<dbReference type="PANTHER" id="PTHR42887:SF2">
    <property type="entry name" value="OS12G0638800 PROTEIN"/>
    <property type="match status" value="1"/>
</dbReference>
<dbReference type="Proteomes" id="UP000244523">
    <property type="component" value="Unassembled WGS sequence"/>
</dbReference>
<name>A0A2T6KQI9_9RHOB</name>
<proteinExistence type="predicted"/>
<dbReference type="InterPro" id="IPR004792">
    <property type="entry name" value="BaiN-like"/>
</dbReference>
<sequence length="436" mass="46946">MALDADSTKNRLACSFGQKYPRRRHLRPQKLAPRAIPRHISEMNVNTLIIGAGAAGMMCAAHAGPGTLVVDHAKAAGEKIRISGGGRCNFTNLHASPANFISQNPHFCKSALKRYSQWDFMALVDQHNIPWHEKTLGQLFCDTSAKDIIAMLRAEMDKVGAQLWLQSDVGKIDHDGSSFQVQLTRDGRETDIQARNLVVACGGKSIPKMGATGLGYQIAARFDLPVVAPRAGLVPLTFGDDRFKPLAGTATPARVSAGTASFDEAILFTHRGLSGPAVLQASSYWQEGDSITLNLTPQGSLLSFLQDQRRSQGRKALTTVLGNVLPGRLVDFLRTDLALTGNIADQSDAQLGTLCESLQNWTLTPGGSEGYRTAEVTLGGVDTDALSSKTMGAKSVDGLYFIGECVDVTGWLGGYNFQWAWSSGWAAGRDIAQRTR</sequence>
<dbReference type="PANTHER" id="PTHR42887">
    <property type="entry name" value="OS12G0638800 PROTEIN"/>
    <property type="match status" value="1"/>
</dbReference>
<dbReference type="AlphaFoldDB" id="A0A2T6KQI9"/>
<dbReference type="InterPro" id="IPR055178">
    <property type="entry name" value="RsdA/BaiN/AoA(So)-like_dom"/>
</dbReference>
<evidence type="ECO:0000256" key="3">
    <source>
        <dbReference type="ARBA" id="ARBA00022827"/>
    </source>
</evidence>
<feature type="domain" description="RsdA/BaiN/AoA(So)-like Rossmann fold-like" evidence="4">
    <location>
        <begin position="47"/>
        <end position="429"/>
    </location>
</feature>
<dbReference type="NCBIfam" id="TIGR00275">
    <property type="entry name" value="aminoacetone oxidase family FAD-binding enzyme"/>
    <property type="match status" value="1"/>
</dbReference>
<keyword evidence="7" id="KW-1185">Reference proteome</keyword>
<dbReference type="Pfam" id="PF22780">
    <property type="entry name" value="HI0933_like_1st"/>
    <property type="match status" value="1"/>
</dbReference>
<dbReference type="InterPro" id="IPR057661">
    <property type="entry name" value="RsdA/BaiN/AoA(So)_Rossmann"/>
</dbReference>
<comment type="cofactor">
    <cofactor evidence="1">
        <name>FAD</name>
        <dbReference type="ChEBI" id="CHEBI:57692"/>
    </cofactor>
</comment>
<evidence type="ECO:0000313" key="7">
    <source>
        <dbReference type="Proteomes" id="UP000244523"/>
    </source>
</evidence>
<dbReference type="Gene3D" id="2.40.30.10">
    <property type="entry name" value="Translation factors"/>
    <property type="match status" value="1"/>
</dbReference>
<accession>A0A2T6KQI9</accession>
<dbReference type="SUPFAM" id="SSF51905">
    <property type="entry name" value="FAD/NAD(P)-binding domain"/>
    <property type="match status" value="1"/>
</dbReference>
<dbReference type="InterPro" id="IPR036188">
    <property type="entry name" value="FAD/NAD-bd_sf"/>
</dbReference>
<dbReference type="Gene3D" id="3.50.50.60">
    <property type="entry name" value="FAD/NAD(P)-binding domain"/>
    <property type="match status" value="1"/>
</dbReference>
<reference evidence="6 7" key="1">
    <citation type="submission" date="2018-04" db="EMBL/GenBank/DDBJ databases">
        <title>Genomic Encyclopedia of Archaeal and Bacterial Type Strains, Phase II (KMG-II): from individual species to whole genera.</title>
        <authorList>
            <person name="Goeker M."/>
        </authorList>
    </citation>
    <scope>NUCLEOTIDE SEQUENCE [LARGE SCALE GENOMIC DNA]</scope>
    <source>
        <strain evidence="6 7">DSM 29955</strain>
    </source>
</reference>
<keyword evidence="3" id="KW-0274">FAD</keyword>